<keyword evidence="2" id="KW-0472">Membrane</keyword>
<proteinExistence type="predicted"/>
<keyword evidence="2" id="KW-0812">Transmembrane</keyword>
<reference evidence="5" key="1">
    <citation type="submission" date="2017-09" db="EMBL/GenBank/DDBJ databases">
        <title>Depth-based differentiation of microbial function through sediment-hosted aquifers and enrichment of novel symbionts in the deep terrestrial subsurface.</title>
        <authorList>
            <person name="Probst A.J."/>
            <person name="Ladd B."/>
            <person name="Jarett J.K."/>
            <person name="Geller-Mcgrath D.E."/>
            <person name="Sieber C.M.K."/>
            <person name="Emerson J.B."/>
            <person name="Anantharaman K."/>
            <person name="Thomas B.C."/>
            <person name="Malmstrom R."/>
            <person name="Stieglmeier M."/>
            <person name="Klingl A."/>
            <person name="Woyke T."/>
            <person name="Ryan C.M."/>
            <person name="Banfield J.F."/>
        </authorList>
    </citation>
    <scope>NUCLEOTIDE SEQUENCE [LARGE SCALE GENOMIC DNA]</scope>
</reference>
<feature type="compositionally biased region" description="Acidic residues" evidence="1">
    <location>
        <begin position="447"/>
        <end position="468"/>
    </location>
</feature>
<evidence type="ECO:0000256" key="2">
    <source>
        <dbReference type="SAM" id="Phobius"/>
    </source>
</evidence>
<feature type="transmembrane region" description="Helical" evidence="2">
    <location>
        <begin position="7"/>
        <end position="31"/>
    </location>
</feature>
<dbReference type="InterPro" id="IPR036415">
    <property type="entry name" value="Lamin_tail_dom_sf"/>
</dbReference>
<dbReference type="Gene3D" id="2.60.40.1260">
    <property type="entry name" value="Lamin Tail domain"/>
    <property type="match status" value="1"/>
</dbReference>
<dbReference type="Pfam" id="PF00932">
    <property type="entry name" value="LTD"/>
    <property type="match status" value="1"/>
</dbReference>
<dbReference type="PROSITE" id="PS51841">
    <property type="entry name" value="LTD"/>
    <property type="match status" value="1"/>
</dbReference>
<accession>A0A2M6YQZ1</accession>
<gene>
    <name evidence="4" type="ORF">COT03_02200</name>
</gene>
<dbReference type="NCBIfam" id="TIGR04088">
    <property type="entry name" value="cognate_SipW"/>
    <property type="match status" value="1"/>
</dbReference>
<dbReference type="AlphaFoldDB" id="A0A2M6YQZ1"/>
<name>A0A2M6YQZ1_9BACT</name>
<evidence type="ECO:0000313" key="5">
    <source>
        <dbReference type="Proteomes" id="UP000229502"/>
    </source>
</evidence>
<feature type="compositionally biased region" description="Gly residues" evidence="1">
    <location>
        <begin position="509"/>
        <end position="521"/>
    </location>
</feature>
<dbReference type="Proteomes" id="UP000229502">
    <property type="component" value="Unassembled WGS sequence"/>
</dbReference>
<keyword evidence="2" id="KW-1133">Transmembrane helix</keyword>
<dbReference type="SUPFAM" id="SSF74853">
    <property type="entry name" value="Lamin A/C globular tail domain"/>
    <property type="match status" value="1"/>
</dbReference>
<sequence length="552" mass="60172">RNSLLRITVFLVIVGLNWAGLSAVIETLAYFNDTENSSENSLSAATLDFSIPTTPDFSPSVTPTATSSRNISIINDGILGFQYTVTTTNATGTLCDYLNLTANLDGSTVGTWSLTSFNYNAGQFVAPEDWQFVATLTSDDPSLENQTCTFDFIFDGVQIGGFGFYDQEIISNTITSGQWVVKAGDVVINELMWMGSYKKPEDEWIELRNMTSYPIDLSGWQLTRLIGFGVGKKEKLILTISSGKTIPANGYFLISNFSKDNSRINVDPDLVDSAVSLRNRNLQVKLYKGDWQDPTNLIDTADDGQGRPLAGWHGFLFHLSMERNDVPGDGTLASSWHTCLDFVNSRIYWDPGDKFNLGTPGAPNLSDEEDANLEYYIQLEQELLAEGIYLPDLVSEEENYDEEESIEEEVTEDSLEPDTEIITTTEEITTSTEEITPNEESPTIEETINEIPDETGGETTEDVIEEPASESNTPAPEEGSANEEVPTDETPTVEEQSATIPENNSFNQGDGGEGTVDGNGEAGENPESANSVETAGEISSGAGDSGENTGEQ</sequence>
<feature type="region of interest" description="Disordered" evidence="1">
    <location>
        <begin position="396"/>
        <end position="552"/>
    </location>
</feature>
<evidence type="ECO:0000256" key="1">
    <source>
        <dbReference type="SAM" id="MobiDB-lite"/>
    </source>
</evidence>
<evidence type="ECO:0000259" key="3">
    <source>
        <dbReference type="PROSITE" id="PS51841"/>
    </source>
</evidence>
<dbReference type="InterPro" id="IPR023833">
    <property type="entry name" value="Signal_pept_SipW-depend-type"/>
</dbReference>
<feature type="domain" description="LTD" evidence="3">
    <location>
        <begin position="173"/>
        <end position="317"/>
    </location>
</feature>
<feature type="compositionally biased region" description="Polar residues" evidence="1">
    <location>
        <begin position="496"/>
        <end position="508"/>
    </location>
</feature>
<evidence type="ECO:0000313" key="4">
    <source>
        <dbReference type="EMBL" id="PIU34513.1"/>
    </source>
</evidence>
<dbReference type="InterPro" id="IPR001322">
    <property type="entry name" value="Lamin_tail_dom"/>
</dbReference>
<protein>
    <recommendedName>
        <fullName evidence="3">LTD domain-containing protein</fullName>
    </recommendedName>
</protein>
<feature type="non-terminal residue" evidence="4">
    <location>
        <position position="1"/>
    </location>
</feature>
<feature type="compositionally biased region" description="Low complexity" evidence="1">
    <location>
        <begin position="420"/>
        <end position="446"/>
    </location>
</feature>
<organism evidence="4 5">
    <name type="scientific">Candidatus Shapirobacteria bacterium CG07_land_8_20_14_0_80_39_18</name>
    <dbReference type="NCBI Taxonomy" id="1974882"/>
    <lineage>
        <taxon>Bacteria</taxon>
        <taxon>Candidatus Shapironibacteriota</taxon>
    </lineage>
</organism>
<comment type="caution">
    <text evidence="4">The sequence shown here is derived from an EMBL/GenBank/DDBJ whole genome shotgun (WGS) entry which is preliminary data.</text>
</comment>
<feature type="compositionally biased region" description="Acidic residues" evidence="1">
    <location>
        <begin position="396"/>
        <end position="419"/>
    </location>
</feature>
<dbReference type="EMBL" id="PEWZ01000107">
    <property type="protein sequence ID" value="PIU34513.1"/>
    <property type="molecule type" value="Genomic_DNA"/>
</dbReference>